<sequence length="285" mass="33247">MAPNIIAYFYSLTRELFDRYSDPRVAHLPLVGNLGANLAVVGVYLAFVLHYGPKWMQNRRPFELKLVMQIYDVIQVVFNSILFVYGLYYSVFQSEYSILCQVADHSNTQPWMMRLLYSTYGYFLLKYLDLFDTVFIVLRKKNSQISFLHVYHHAGMAFASFIYITFLGGSHASMLGVLNLLVHTVMYSYYFASSIGALQQTLWWKRHITQLQLVQFGVLALHFTLVIFRNPCNHPMLIAFMGTIQNTFMLIMFSDFYYKTYIRKPRKQQELAGRPDVSESKSKLS</sequence>
<dbReference type="GeneID" id="115620195"/>
<dbReference type="InterPro" id="IPR002076">
    <property type="entry name" value="ELO_fam"/>
</dbReference>
<dbReference type="GO" id="GO:0009922">
    <property type="term" value="F:fatty acid elongase activity"/>
    <property type="evidence" value="ECO:0007669"/>
    <property type="project" value="UniProtKB-EC"/>
</dbReference>
<keyword evidence="6 10" id="KW-1133">Transmembrane helix</keyword>
<keyword evidence="4 10" id="KW-0812">Transmembrane</keyword>
<comment type="subcellular location">
    <subcellularLocation>
        <location evidence="1">Membrane</location>
        <topology evidence="1">Multi-pass membrane protein</topology>
    </subcellularLocation>
</comment>
<dbReference type="GO" id="GO:0030148">
    <property type="term" value="P:sphingolipid biosynthetic process"/>
    <property type="evidence" value="ECO:0007669"/>
    <property type="project" value="TreeGrafter"/>
</dbReference>
<dbReference type="PROSITE" id="PS01188">
    <property type="entry name" value="ELO"/>
    <property type="match status" value="1"/>
</dbReference>
<comment type="similarity">
    <text evidence="10">Belongs to the ELO family.</text>
</comment>
<dbReference type="GO" id="GO:0005789">
    <property type="term" value="C:endoplasmic reticulum membrane"/>
    <property type="evidence" value="ECO:0007669"/>
    <property type="project" value="TreeGrafter"/>
</dbReference>
<keyword evidence="11" id="KW-1185">Reference proteome</keyword>
<keyword evidence="3 10" id="KW-0808">Transferase</keyword>
<keyword evidence="7 10" id="KW-0443">Lipid metabolism</keyword>
<proteinExistence type="inferred from homology"/>
<evidence type="ECO:0000256" key="5">
    <source>
        <dbReference type="ARBA" id="ARBA00022832"/>
    </source>
</evidence>
<name>A0A6J2T1W9_DROLE</name>
<dbReference type="Proteomes" id="UP000504634">
    <property type="component" value="Unplaced"/>
</dbReference>
<reference evidence="12" key="1">
    <citation type="submission" date="2025-08" db="UniProtKB">
        <authorList>
            <consortium name="RefSeq"/>
        </authorList>
    </citation>
    <scope>IDENTIFICATION</scope>
    <source>
        <strain evidence="12">11010-0011.00</strain>
        <tissue evidence="12">Whole body</tissue>
    </source>
</reference>
<dbReference type="EC" id="2.3.1.199" evidence="10"/>
<keyword evidence="9 10" id="KW-0275">Fatty acid biosynthesis</keyword>
<dbReference type="Pfam" id="PF01151">
    <property type="entry name" value="ELO"/>
    <property type="match status" value="1"/>
</dbReference>
<comment type="catalytic activity">
    <reaction evidence="10">
        <text>a very-long-chain acyl-CoA + malonyl-CoA + H(+) = a very-long-chain 3-oxoacyl-CoA + CO2 + CoA</text>
        <dbReference type="Rhea" id="RHEA:32727"/>
        <dbReference type="ChEBI" id="CHEBI:15378"/>
        <dbReference type="ChEBI" id="CHEBI:16526"/>
        <dbReference type="ChEBI" id="CHEBI:57287"/>
        <dbReference type="ChEBI" id="CHEBI:57384"/>
        <dbReference type="ChEBI" id="CHEBI:90725"/>
        <dbReference type="ChEBI" id="CHEBI:90736"/>
        <dbReference type="EC" id="2.3.1.199"/>
    </reaction>
</comment>
<evidence type="ECO:0000256" key="2">
    <source>
        <dbReference type="ARBA" id="ARBA00022516"/>
    </source>
</evidence>
<dbReference type="GO" id="GO:0042761">
    <property type="term" value="P:very long-chain fatty acid biosynthetic process"/>
    <property type="evidence" value="ECO:0007669"/>
    <property type="project" value="TreeGrafter"/>
</dbReference>
<evidence type="ECO:0000313" key="12">
    <source>
        <dbReference type="RefSeq" id="XP_030369188.1"/>
    </source>
</evidence>
<dbReference type="GO" id="GO:0034626">
    <property type="term" value="P:fatty acid elongation, polyunsaturated fatty acid"/>
    <property type="evidence" value="ECO:0007669"/>
    <property type="project" value="TreeGrafter"/>
</dbReference>
<evidence type="ECO:0000256" key="1">
    <source>
        <dbReference type="ARBA" id="ARBA00004141"/>
    </source>
</evidence>
<evidence type="ECO:0000256" key="8">
    <source>
        <dbReference type="ARBA" id="ARBA00023136"/>
    </source>
</evidence>
<feature type="transmembrane region" description="Helical" evidence="10">
    <location>
        <begin position="236"/>
        <end position="258"/>
    </location>
</feature>
<feature type="transmembrane region" description="Helical" evidence="10">
    <location>
        <begin position="150"/>
        <end position="168"/>
    </location>
</feature>
<dbReference type="AlphaFoldDB" id="A0A6J2T1W9"/>
<dbReference type="InterPro" id="IPR030457">
    <property type="entry name" value="ELO_CS"/>
</dbReference>
<feature type="transmembrane region" description="Helical" evidence="10">
    <location>
        <begin position="70"/>
        <end position="89"/>
    </location>
</feature>
<feature type="transmembrane region" description="Helical" evidence="10">
    <location>
        <begin position="30"/>
        <end position="49"/>
    </location>
</feature>
<gene>
    <name evidence="12" type="primary">LOC115620195</name>
</gene>
<accession>A0A6J2T1W9</accession>
<evidence type="ECO:0000256" key="3">
    <source>
        <dbReference type="ARBA" id="ARBA00022679"/>
    </source>
</evidence>
<dbReference type="GO" id="GO:0034625">
    <property type="term" value="P:fatty acid elongation, monounsaturated fatty acid"/>
    <property type="evidence" value="ECO:0007669"/>
    <property type="project" value="TreeGrafter"/>
</dbReference>
<dbReference type="GO" id="GO:0019367">
    <property type="term" value="P:fatty acid elongation, saturated fatty acid"/>
    <property type="evidence" value="ECO:0007669"/>
    <property type="project" value="TreeGrafter"/>
</dbReference>
<feature type="transmembrane region" description="Helical" evidence="10">
    <location>
        <begin position="120"/>
        <end position="138"/>
    </location>
</feature>
<dbReference type="PANTHER" id="PTHR11157:SF116">
    <property type="entry name" value="ELONGATION OF VERY LONG CHAIN FATTY ACIDS PROTEIN-RELATED"/>
    <property type="match status" value="1"/>
</dbReference>
<organism evidence="11 12">
    <name type="scientific">Drosophila lebanonensis</name>
    <name type="common">Fruit fly</name>
    <name type="synonym">Scaptodrosophila lebanonensis</name>
    <dbReference type="NCBI Taxonomy" id="7225"/>
    <lineage>
        <taxon>Eukaryota</taxon>
        <taxon>Metazoa</taxon>
        <taxon>Ecdysozoa</taxon>
        <taxon>Arthropoda</taxon>
        <taxon>Hexapoda</taxon>
        <taxon>Insecta</taxon>
        <taxon>Pterygota</taxon>
        <taxon>Neoptera</taxon>
        <taxon>Endopterygota</taxon>
        <taxon>Diptera</taxon>
        <taxon>Brachycera</taxon>
        <taxon>Muscomorpha</taxon>
        <taxon>Ephydroidea</taxon>
        <taxon>Drosophilidae</taxon>
        <taxon>Scaptodrosophila</taxon>
    </lineage>
</organism>
<feature type="transmembrane region" description="Helical" evidence="10">
    <location>
        <begin position="213"/>
        <end position="230"/>
    </location>
</feature>
<evidence type="ECO:0000256" key="10">
    <source>
        <dbReference type="RuleBase" id="RU361115"/>
    </source>
</evidence>
<keyword evidence="2 10" id="KW-0444">Lipid biosynthesis</keyword>
<keyword evidence="8 10" id="KW-0472">Membrane</keyword>
<keyword evidence="5 10" id="KW-0276">Fatty acid metabolism</keyword>
<evidence type="ECO:0000256" key="7">
    <source>
        <dbReference type="ARBA" id="ARBA00023098"/>
    </source>
</evidence>
<evidence type="ECO:0000256" key="4">
    <source>
        <dbReference type="ARBA" id="ARBA00022692"/>
    </source>
</evidence>
<dbReference type="RefSeq" id="XP_030369188.1">
    <property type="nucleotide sequence ID" value="XM_030513328.1"/>
</dbReference>
<dbReference type="PANTHER" id="PTHR11157">
    <property type="entry name" value="FATTY ACID ACYL TRANSFERASE-RELATED"/>
    <property type="match status" value="1"/>
</dbReference>
<evidence type="ECO:0000256" key="6">
    <source>
        <dbReference type="ARBA" id="ARBA00022989"/>
    </source>
</evidence>
<protein>
    <recommendedName>
        <fullName evidence="10">Elongation of very long chain fatty acids protein</fullName>
        <ecNumber evidence="10">2.3.1.199</ecNumber>
    </recommendedName>
    <alternativeName>
        <fullName evidence="10">Very-long-chain 3-oxoacyl-CoA synthase</fullName>
    </alternativeName>
</protein>
<evidence type="ECO:0000313" key="11">
    <source>
        <dbReference type="Proteomes" id="UP000504634"/>
    </source>
</evidence>
<evidence type="ECO:0000256" key="9">
    <source>
        <dbReference type="ARBA" id="ARBA00023160"/>
    </source>
</evidence>